<dbReference type="RefSeq" id="WP_138748527.1">
    <property type="nucleotide sequence ID" value="NZ_VCLB01000005.1"/>
</dbReference>
<reference evidence="2 3" key="1">
    <citation type="submission" date="2019-05" db="EMBL/GenBank/DDBJ databases">
        <authorList>
            <person name="Lee S.D."/>
        </authorList>
    </citation>
    <scope>NUCLEOTIDE SEQUENCE [LARGE SCALE GENOMIC DNA]</scope>
    <source>
        <strain evidence="2 3">GH2-6</strain>
    </source>
</reference>
<feature type="region of interest" description="Disordered" evidence="1">
    <location>
        <begin position="44"/>
        <end position="71"/>
    </location>
</feature>
<accession>A0A5C4JSG1</accession>
<evidence type="ECO:0000313" key="3">
    <source>
        <dbReference type="Proteomes" id="UP000307874"/>
    </source>
</evidence>
<dbReference type="EMBL" id="VCLB01000005">
    <property type="protein sequence ID" value="TNB48101.1"/>
    <property type="molecule type" value="Genomic_DNA"/>
</dbReference>
<gene>
    <name evidence="2" type="ORF">FF124_11020</name>
</gene>
<reference evidence="2 3" key="2">
    <citation type="submission" date="2019-06" db="EMBL/GenBank/DDBJ databases">
        <title>Martelella lutilitoris sp. nov., isolated from a tidal mudflat.</title>
        <authorList>
            <person name="Kim Y.-J."/>
        </authorList>
    </citation>
    <scope>NUCLEOTIDE SEQUENCE [LARGE SCALE GENOMIC DNA]</scope>
    <source>
        <strain evidence="2 3">GH2-6</strain>
    </source>
</reference>
<evidence type="ECO:0000313" key="2">
    <source>
        <dbReference type="EMBL" id="TNB48101.1"/>
    </source>
</evidence>
<organism evidence="2 3">
    <name type="scientific">Martelella lutilitoris</name>
    <dbReference type="NCBI Taxonomy" id="2583532"/>
    <lineage>
        <taxon>Bacteria</taxon>
        <taxon>Pseudomonadati</taxon>
        <taxon>Pseudomonadota</taxon>
        <taxon>Alphaproteobacteria</taxon>
        <taxon>Hyphomicrobiales</taxon>
        <taxon>Aurantimonadaceae</taxon>
        <taxon>Martelella</taxon>
    </lineage>
</organism>
<dbReference type="Proteomes" id="UP000307874">
    <property type="component" value="Unassembled WGS sequence"/>
</dbReference>
<protein>
    <submittedName>
        <fullName evidence="2">Uncharacterized protein</fullName>
    </submittedName>
</protein>
<proteinExistence type="predicted"/>
<sequence>MADRLPINATIWSQSLSALATAGYQAAAWRDFGVDMARDDAQHQHVERADGKRRAITAEDDGNHSERDQKNEGQYAMARYKGTEKTARQRDRGGNDDLAKAIAIGVKAYGDRGQECTDGDIDRGIGIAIQPAEKERQAGADGNPDRVRSRMIGRQLQERKLVYPCAFFSARHEVYPKPFSQLSAMRYRRLKLYGQGL</sequence>
<keyword evidence="3" id="KW-1185">Reference proteome</keyword>
<dbReference type="AlphaFoldDB" id="A0A5C4JSG1"/>
<evidence type="ECO:0000256" key="1">
    <source>
        <dbReference type="SAM" id="MobiDB-lite"/>
    </source>
</evidence>
<comment type="caution">
    <text evidence="2">The sequence shown here is derived from an EMBL/GenBank/DDBJ whole genome shotgun (WGS) entry which is preliminary data.</text>
</comment>
<name>A0A5C4JSG1_9HYPH</name>